<dbReference type="InterPro" id="IPR014043">
    <property type="entry name" value="Acyl_transferase_dom"/>
</dbReference>
<dbReference type="InterPro" id="IPR016035">
    <property type="entry name" value="Acyl_Trfase/lysoPLipase"/>
</dbReference>
<dbReference type="Pfam" id="PF08659">
    <property type="entry name" value="KR"/>
    <property type="match status" value="1"/>
</dbReference>
<dbReference type="InterPro" id="IPR042104">
    <property type="entry name" value="PKS_dehydratase_sf"/>
</dbReference>
<dbReference type="SUPFAM" id="SSF53901">
    <property type="entry name" value="Thiolase-like"/>
    <property type="match status" value="1"/>
</dbReference>
<evidence type="ECO:0000256" key="2">
    <source>
        <dbReference type="ARBA" id="ARBA00022450"/>
    </source>
</evidence>
<keyword evidence="4" id="KW-0808">Transferase</keyword>
<dbReference type="InterPro" id="IPR020802">
    <property type="entry name" value="TesA-like"/>
</dbReference>
<dbReference type="InterPro" id="IPR049900">
    <property type="entry name" value="PKS_mFAS_DH"/>
</dbReference>
<dbReference type="SMART" id="SM00824">
    <property type="entry name" value="PKS_TE"/>
    <property type="match status" value="1"/>
</dbReference>
<keyword evidence="13" id="KW-1185">Reference proteome</keyword>
<evidence type="ECO:0000256" key="7">
    <source>
        <dbReference type="ARBA" id="ARBA00023315"/>
    </source>
</evidence>
<dbReference type="InterPro" id="IPR016039">
    <property type="entry name" value="Thiolase-like"/>
</dbReference>
<dbReference type="InterPro" id="IPR036291">
    <property type="entry name" value="NAD(P)-bd_dom_sf"/>
</dbReference>
<feature type="region of interest" description="C-terminal hotdog fold" evidence="8">
    <location>
        <begin position="947"/>
        <end position="1090"/>
    </location>
</feature>
<dbReference type="InterPro" id="IPR016036">
    <property type="entry name" value="Malonyl_transacylase_ACP-bd"/>
</dbReference>
<keyword evidence="3" id="KW-0597">Phosphoprotein</keyword>
<dbReference type="Pfam" id="PF14765">
    <property type="entry name" value="PS-DH"/>
    <property type="match status" value="1"/>
</dbReference>
<dbReference type="SMART" id="SM00826">
    <property type="entry name" value="PKS_DH"/>
    <property type="match status" value="1"/>
</dbReference>
<dbReference type="InterPro" id="IPR001227">
    <property type="entry name" value="Ac_transferase_dom_sf"/>
</dbReference>
<dbReference type="SMART" id="SM00827">
    <property type="entry name" value="PKS_AT"/>
    <property type="match status" value="1"/>
</dbReference>
<keyword evidence="6" id="KW-0443">Lipid metabolism</keyword>
<feature type="domain" description="Ketosynthase family 3 (KS3)" evidence="10">
    <location>
        <begin position="1"/>
        <end position="338"/>
    </location>
</feature>
<evidence type="ECO:0000259" key="9">
    <source>
        <dbReference type="PROSITE" id="PS50075"/>
    </source>
</evidence>
<dbReference type="Pfam" id="PF00109">
    <property type="entry name" value="ketoacyl-synt"/>
    <property type="match status" value="1"/>
</dbReference>
<dbReference type="InterPro" id="IPR036736">
    <property type="entry name" value="ACP-like_sf"/>
</dbReference>
<dbReference type="InterPro" id="IPR014030">
    <property type="entry name" value="Ketoacyl_synth_N"/>
</dbReference>
<dbReference type="InterPro" id="IPR020807">
    <property type="entry name" value="PKS_DH"/>
</dbReference>
<dbReference type="Gene3D" id="3.30.70.3290">
    <property type="match status" value="1"/>
</dbReference>
<dbReference type="SUPFAM" id="SSF55048">
    <property type="entry name" value="Probable ACP-binding domain of malonyl-CoA ACP transacylase"/>
    <property type="match status" value="1"/>
</dbReference>
<evidence type="ECO:0000256" key="1">
    <source>
        <dbReference type="ARBA" id="ARBA00005189"/>
    </source>
</evidence>
<dbReference type="Pfam" id="PF00975">
    <property type="entry name" value="Thioesterase"/>
    <property type="match status" value="1"/>
</dbReference>
<evidence type="ECO:0000259" key="11">
    <source>
        <dbReference type="PROSITE" id="PS52019"/>
    </source>
</evidence>
<dbReference type="InterPro" id="IPR049551">
    <property type="entry name" value="PKS_DH_C"/>
</dbReference>
<dbReference type="Pfam" id="PF21089">
    <property type="entry name" value="PKS_DH_N"/>
    <property type="match status" value="1"/>
</dbReference>
<dbReference type="InterPro" id="IPR029058">
    <property type="entry name" value="AB_hydrolase_fold"/>
</dbReference>
<dbReference type="InterPro" id="IPR057326">
    <property type="entry name" value="KR_dom"/>
</dbReference>
<dbReference type="InterPro" id="IPR055123">
    <property type="entry name" value="SpnB-like_Rossmann"/>
</dbReference>
<feature type="domain" description="PKS/mFAS DH" evidence="11">
    <location>
        <begin position="802"/>
        <end position="1090"/>
    </location>
</feature>
<dbReference type="Gene3D" id="1.10.1200.10">
    <property type="entry name" value="ACP-like"/>
    <property type="match status" value="1"/>
</dbReference>
<dbReference type="InterPro" id="IPR009081">
    <property type="entry name" value="PP-bd_ACP"/>
</dbReference>
<accession>A0A3A4K253</accession>
<comment type="caution">
    <text evidence="12">The sequence shown here is derived from an EMBL/GenBank/DDBJ whole genome shotgun (WGS) entry which is preliminary data.</text>
</comment>
<evidence type="ECO:0000256" key="6">
    <source>
        <dbReference type="ARBA" id="ARBA00023098"/>
    </source>
</evidence>
<dbReference type="InterPro" id="IPR020841">
    <property type="entry name" value="PKS_Beta-ketoAc_synthase_dom"/>
</dbReference>
<dbReference type="Pfam" id="PF00550">
    <property type="entry name" value="PP-binding"/>
    <property type="match status" value="1"/>
</dbReference>
<dbReference type="PROSITE" id="PS52004">
    <property type="entry name" value="KS3_2"/>
    <property type="match status" value="1"/>
</dbReference>
<dbReference type="SMART" id="SM00825">
    <property type="entry name" value="PKS_KS"/>
    <property type="match status" value="1"/>
</dbReference>
<keyword evidence="5" id="KW-0276">Fatty acid metabolism</keyword>
<gene>
    <name evidence="12" type="ORF">D5S18_34265</name>
</gene>
<dbReference type="InterPro" id="IPR006162">
    <property type="entry name" value="Ppantetheine_attach_site"/>
</dbReference>
<dbReference type="InterPro" id="IPR020806">
    <property type="entry name" value="PKS_PP-bd"/>
</dbReference>
<dbReference type="FunFam" id="1.10.1200.10:FF:000007">
    <property type="entry name" value="Probable polyketide synthase pks17"/>
    <property type="match status" value="1"/>
</dbReference>
<dbReference type="Pfam" id="PF16197">
    <property type="entry name" value="KAsynt_C_assoc"/>
    <property type="match status" value="1"/>
</dbReference>
<dbReference type="SUPFAM" id="SSF53474">
    <property type="entry name" value="alpha/beta-Hydrolases"/>
    <property type="match status" value="1"/>
</dbReference>
<dbReference type="InterPro" id="IPR050091">
    <property type="entry name" value="PKS_NRPS_Biosynth_Enz"/>
</dbReference>
<dbReference type="PANTHER" id="PTHR43775:SF51">
    <property type="entry name" value="INACTIVE PHENOLPHTHIOCEROL SYNTHESIS POLYKETIDE SYNTHASE TYPE I PKS1-RELATED"/>
    <property type="match status" value="1"/>
</dbReference>
<feature type="region of interest" description="N-terminal hotdog fold" evidence="8">
    <location>
        <begin position="802"/>
        <end position="933"/>
    </location>
</feature>
<dbReference type="SMART" id="SM00822">
    <property type="entry name" value="PKS_KR"/>
    <property type="match status" value="1"/>
</dbReference>
<dbReference type="CDD" id="cd00833">
    <property type="entry name" value="PKS"/>
    <property type="match status" value="1"/>
</dbReference>
<dbReference type="Proteomes" id="UP000266677">
    <property type="component" value="Unassembled WGS sequence"/>
</dbReference>
<dbReference type="GO" id="GO:0006633">
    <property type="term" value="P:fatty acid biosynthetic process"/>
    <property type="evidence" value="ECO:0007669"/>
    <property type="project" value="InterPro"/>
</dbReference>
<dbReference type="GO" id="GO:0031177">
    <property type="term" value="F:phosphopantetheine binding"/>
    <property type="evidence" value="ECO:0007669"/>
    <property type="project" value="InterPro"/>
</dbReference>
<name>A0A3A4K253_9NOCA</name>
<dbReference type="GO" id="GO:0004315">
    <property type="term" value="F:3-oxoacyl-[acyl-carrier-protein] synthase activity"/>
    <property type="evidence" value="ECO:0007669"/>
    <property type="project" value="InterPro"/>
</dbReference>
<reference evidence="12 13" key="1">
    <citation type="submission" date="2018-09" db="EMBL/GenBank/DDBJ databases">
        <title>YIM PH21274 draft genome.</title>
        <authorList>
            <person name="Miao C."/>
        </authorList>
    </citation>
    <scope>NUCLEOTIDE SEQUENCE [LARGE SCALE GENOMIC DNA]</scope>
    <source>
        <strain evidence="12 13">YIM PH 21724</strain>
    </source>
</reference>
<dbReference type="InterPro" id="IPR001031">
    <property type="entry name" value="Thioesterase"/>
</dbReference>
<dbReference type="InterPro" id="IPR013968">
    <property type="entry name" value="PKS_KR"/>
</dbReference>
<dbReference type="SUPFAM" id="SSF52151">
    <property type="entry name" value="FabD/lysophospholipase-like"/>
    <property type="match status" value="1"/>
</dbReference>
<evidence type="ECO:0000256" key="4">
    <source>
        <dbReference type="ARBA" id="ARBA00022679"/>
    </source>
</evidence>
<dbReference type="GO" id="GO:0004312">
    <property type="term" value="F:fatty acid synthase activity"/>
    <property type="evidence" value="ECO:0007669"/>
    <property type="project" value="TreeGrafter"/>
</dbReference>
<dbReference type="PANTHER" id="PTHR43775">
    <property type="entry name" value="FATTY ACID SYNTHASE"/>
    <property type="match status" value="1"/>
</dbReference>
<dbReference type="Gene3D" id="3.40.366.10">
    <property type="entry name" value="Malonyl-Coenzyme A Acyl Carrier Protein, domain 2"/>
    <property type="match status" value="1"/>
</dbReference>
<dbReference type="PROSITE" id="PS52019">
    <property type="entry name" value="PKS_MFAS_DH"/>
    <property type="match status" value="1"/>
</dbReference>
<evidence type="ECO:0000256" key="5">
    <source>
        <dbReference type="ARBA" id="ARBA00022832"/>
    </source>
</evidence>
<comment type="pathway">
    <text evidence="1">Lipid metabolism.</text>
</comment>
<dbReference type="CDD" id="cd08956">
    <property type="entry name" value="KR_3_FAS_SDR_x"/>
    <property type="match status" value="1"/>
</dbReference>
<dbReference type="SUPFAM" id="SSF51735">
    <property type="entry name" value="NAD(P)-binding Rossmann-fold domains"/>
    <property type="match status" value="2"/>
</dbReference>
<dbReference type="Pfam" id="PF00698">
    <property type="entry name" value="Acyl_transf_1"/>
    <property type="match status" value="1"/>
</dbReference>
<protein>
    <submittedName>
        <fullName evidence="12">SDR family NAD(P)-dependent oxidoreductase</fullName>
    </submittedName>
</protein>
<dbReference type="Gene3D" id="3.10.129.110">
    <property type="entry name" value="Polyketide synthase dehydratase"/>
    <property type="match status" value="1"/>
</dbReference>
<dbReference type="InterPro" id="IPR018201">
    <property type="entry name" value="Ketoacyl_synth_AS"/>
</dbReference>
<proteinExistence type="predicted"/>
<evidence type="ECO:0000256" key="3">
    <source>
        <dbReference type="ARBA" id="ARBA00022553"/>
    </source>
</evidence>
<organism evidence="12 13">
    <name type="scientific">Nocardia panacis</name>
    <dbReference type="NCBI Taxonomy" id="2340916"/>
    <lineage>
        <taxon>Bacteria</taxon>
        <taxon>Bacillati</taxon>
        <taxon>Actinomycetota</taxon>
        <taxon>Actinomycetes</taxon>
        <taxon>Mycobacteriales</taxon>
        <taxon>Nocardiaceae</taxon>
        <taxon>Nocardia</taxon>
    </lineage>
</organism>
<dbReference type="PROSITE" id="PS00012">
    <property type="entry name" value="PHOSPHOPANTETHEINE"/>
    <property type="match status" value="1"/>
</dbReference>
<feature type="active site" description="Proton donor; for dehydratase activity" evidence="8">
    <location>
        <position position="1007"/>
    </location>
</feature>
<dbReference type="Pfam" id="PF02801">
    <property type="entry name" value="Ketoacyl-synt_C"/>
    <property type="match status" value="1"/>
</dbReference>
<dbReference type="SMART" id="SM00823">
    <property type="entry name" value="PKS_PP"/>
    <property type="match status" value="1"/>
</dbReference>
<dbReference type="SMART" id="SM01294">
    <property type="entry name" value="PKS_PP_betabranch"/>
    <property type="match status" value="1"/>
</dbReference>
<evidence type="ECO:0000313" key="12">
    <source>
        <dbReference type="EMBL" id="RJO67968.1"/>
    </source>
</evidence>
<feature type="active site" description="Proton acceptor; for dehydratase activity" evidence="8">
    <location>
        <position position="834"/>
    </location>
</feature>
<dbReference type="Gene3D" id="3.40.50.1820">
    <property type="entry name" value="alpha/beta hydrolase"/>
    <property type="match status" value="1"/>
</dbReference>
<dbReference type="Gene3D" id="3.40.47.10">
    <property type="match status" value="1"/>
</dbReference>
<dbReference type="Pfam" id="PF22953">
    <property type="entry name" value="SpnB_Rossmann"/>
    <property type="match status" value="1"/>
</dbReference>
<keyword evidence="7" id="KW-0012">Acyltransferase</keyword>
<dbReference type="PROSITE" id="PS50075">
    <property type="entry name" value="CARRIER"/>
    <property type="match status" value="1"/>
</dbReference>
<dbReference type="OrthoDB" id="4516163at2"/>
<feature type="domain" description="Carrier" evidence="9">
    <location>
        <begin position="1568"/>
        <end position="1643"/>
    </location>
</feature>
<evidence type="ECO:0000256" key="8">
    <source>
        <dbReference type="PROSITE-ProRule" id="PRU01363"/>
    </source>
</evidence>
<dbReference type="PROSITE" id="PS00606">
    <property type="entry name" value="KS3_1"/>
    <property type="match status" value="1"/>
</dbReference>
<evidence type="ECO:0000259" key="10">
    <source>
        <dbReference type="PROSITE" id="PS52004"/>
    </source>
</evidence>
<dbReference type="Gene3D" id="3.40.50.720">
    <property type="entry name" value="NAD(P)-binding Rossmann-like Domain"/>
    <property type="match status" value="1"/>
</dbReference>
<evidence type="ECO:0000313" key="13">
    <source>
        <dbReference type="Proteomes" id="UP000266677"/>
    </source>
</evidence>
<sequence>MDPQQRMLLETVWESLEHAGMKPGSLRGTDTGVFIGVTGQFYGVGADSHSAEGYRMTGAATSVVSGRVAYVLGFEGPAVSVDTACSSSLVALHQACQALRAGDCSMALAGGVTVMATPVGFVEFSRQRGLAPDGRCKPFAEAADGTGWGEGAGVLVLERLSDARRLGHRVLAVVRGSAVNQDGASNGLTAPNGPSQQRLIRRALANAGISAAEVDAVEAHGTGTRLGDPIEAQALLATYGRERDADRPLWLGSLKSNIGHTQAAAGAAGVIKMVMAMCHGVLPKTLHVDAPSSHVDWTTGRVELLTAARDWPETGRPRRAGVSAFGVGGTNAHVILEQAPVAEPAELVGSVELDDAVWVLSGRGGEALAGQARRLGRYLERCPDLGVADVARSLLGRSVFEHRAVIVGGDRSELMAGLAAVAEQVPASGVVSGVAHEQGKTVLVFPGQGAQWLGMGRQLHAMFPVFAQAFDEALSLLGCSVRDVMWGVDHDTLDQTQFSQSALFAVEVGVTRLLQDWGVRVDFVGGHSVGEVAAAFAAGVLSLKDAAVLVAARGRLMQALPEGGAMAAVQASEAEILPLLTPQVAIAAVNGPNSVVISGARAAVAVAVRRLQDDHRQVRWLRVSHAFHSPLMLPMLDEFATAIAGLSFSKPTIPIVSNIDGGLGTADVATARYWVQHVQATVRFADGIHALRRAGATRFVVAGPDGGLSGLITQNLENESATTDPTVVVPVLGKNRDETESALHALSQLAVSGAEVAWESVLRGRGRLVELPTYAFQRRRYWLGETNGAADAVPLGLTAAGHPLLGAVVESPDSGAVVLTGRLSVATQPWLADHAVNGVVLLPGTGFVELALRAGEQVGCTRLKELTLVAPLLLPDAAGVRIQLVVGDADDQGTRAISAYSRTDDTDGADTADGDPAWVLHAQGVLAVAVEQTPVLKQLTVWPPHEAVAVPVDGWYDLLADKGNAYGPAFRGLHSVWRRGADLFVRVLLPETVTDAEQFGLHPVLLDSLLQGLIAADVDADADPGVGVASPFEWREVSLHTGGASELRGRISPISSDGDAVSIQVADQNGVPVLTAGSLRLRPITSGQLTEASRQERLCTLEWVPSAGPMAAMDTPETRVFTTATDFLAWARHDEQFGPPSVVVLDRRAEAGPGEGKDVPRRVYTATTEMLTVLQSWLAEPRFTSSTLLVLTRGAVGPSRGEVTDLPEAAVWGLVRTAQSEDPGRVVLVDTDVEPDAGWSGLGVPVEAVLRSGETQLMIRASVLHAARLTRVPERQALAVPGVGAAVSAGTVVITGGTGGLGAMLARHLVTMHGVRSLVLASRHGPAADGTAELVAQLRELGAHAQVVACDVSDRESVAKLLATVPAQAPLTGVVHAAGVLDDGVIASLTADRMAPVLAAKADAAWHLHELTQGMDLAMFVLYSSAAGVVGSPGQGNYAAANAFLDALAEYRHAHGQIAASIAWSLWTSRTGMTENLDGTDTGPAGRVGVLGLSSQQGFALFDAALRQQRAGVVAARLDTAALATQARAGTLPRLLRGLTISTRRAATGGQPGLRERVAGLSESDRYAAVLEMVCGQVAAVLGYSGAEAIDVDRNFRDLGFDSLTAVEARNRLNTITGLRLPATLVFDYPTLADLVGHILLELDQQWSKRSLTMDRGVNSIDYDLSLVSLYQRAVESGRVDEGMELSHTAGLLRPTFEFDEIHAQATDRAQLSSGCRQPQIIFLATPTFTGGIHQHTSIAKEFSGRRKVSSIALPGFRGGEPLPSSLAVGVDDLALAVQAVANDEPFVLVGYSSGGVLAHAVGNRIEAAGVSKLAGIALLDSFTMKQAREIRPDQFLNDMLKHQSEFLKPSDASLTASAVWLALLSEYEPASIHTQTLFVQCVNPIFRVESSGGGAECMLAEPWSPDQFVRTVRSDHYSMVTVDAAVVARVIDEWCFSLAAIAGRL</sequence>
<dbReference type="EMBL" id="QZFU01000056">
    <property type="protein sequence ID" value="RJO67968.1"/>
    <property type="molecule type" value="Genomic_DNA"/>
</dbReference>
<dbReference type="InterPro" id="IPR014031">
    <property type="entry name" value="Ketoacyl_synth_C"/>
</dbReference>
<dbReference type="InterPro" id="IPR032821">
    <property type="entry name" value="PKS_assoc"/>
</dbReference>
<dbReference type="InterPro" id="IPR049552">
    <property type="entry name" value="PKS_DH_N"/>
</dbReference>
<keyword evidence="2" id="KW-0596">Phosphopantetheine</keyword>